<proteinExistence type="inferred from homology"/>
<sequence length="363" mass="40616">MAKVQQITLVSLAICLSTLLGFAAAANPEEKFIVEGRVYCDTCRVEFETKISQPIKGASVKLECRNITNEKIVSHSQDVVTDEAGGYKIEVKGDHEDEICEVSLVKSPRADCNEPTEVWRKARVVLTKADGVSGTYRFANNLGYMKKEALPECKKVLTEMGYFELQDEIGEEVEDMANIFIIALLCFTICVSSSLNYSYGAAEENMHYMVVGHVYCDTCRVEFETKLSEPISGAVVKLECRNRTNEAITFQSPEIVADSHGDYHIIVEGDYEESDCDVALVRSPRADCSDPTEAWRKSRVVLTTFDGLSNKLRFANNLGFKKDIALPQCTRILKEMGYYELSQEDGDFELSQEDGDFTHSSEL</sequence>
<dbReference type="InterPro" id="IPR006041">
    <property type="entry name" value="Pollen_Ole_e1_allergen"/>
</dbReference>
<dbReference type="InterPro" id="IPR006040">
    <property type="entry name" value="Allergen_Ole_e_I_CS"/>
</dbReference>
<evidence type="ECO:0000256" key="2">
    <source>
        <dbReference type="ARBA" id="ARBA00023157"/>
    </source>
</evidence>
<keyword evidence="2" id="KW-1015">Disulfide bond</keyword>
<dbReference type="Pfam" id="PF01190">
    <property type="entry name" value="Pollen_Ole_e_1"/>
    <property type="match status" value="2"/>
</dbReference>
<reference evidence="4 5" key="1">
    <citation type="submission" date="2023-03" db="EMBL/GenBank/DDBJ databases">
        <title>WGS of Gossypium arboreum.</title>
        <authorList>
            <person name="Yu D."/>
        </authorList>
    </citation>
    <scope>NUCLEOTIDE SEQUENCE [LARGE SCALE GENOMIC DNA]</scope>
    <source>
        <tissue evidence="4">Leaf</tissue>
    </source>
</reference>
<name>A0ABR0Q4N0_GOSAR</name>
<dbReference type="Proteomes" id="UP001358586">
    <property type="component" value="Chromosome 5"/>
</dbReference>
<comment type="similarity">
    <text evidence="1">Belongs to the Ole e I family.</text>
</comment>
<evidence type="ECO:0000256" key="1">
    <source>
        <dbReference type="ARBA" id="ARBA00010049"/>
    </source>
</evidence>
<dbReference type="PANTHER" id="PTHR31614:SF20">
    <property type="entry name" value="POLLEN PROTEIN OLE E I-LIKE PROTEIN"/>
    <property type="match status" value="1"/>
</dbReference>
<evidence type="ECO:0000313" key="5">
    <source>
        <dbReference type="Proteomes" id="UP001358586"/>
    </source>
</evidence>
<dbReference type="PANTHER" id="PTHR31614">
    <property type="entry name" value="PROTEIN DOWNSTREAM OF FLC-RELATED"/>
    <property type="match status" value="1"/>
</dbReference>
<dbReference type="EMBL" id="JARKNE010000005">
    <property type="protein sequence ID" value="KAK5834004.1"/>
    <property type="molecule type" value="Genomic_DNA"/>
</dbReference>
<accession>A0ABR0Q4N0</accession>
<dbReference type="PROSITE" id="PS00925">
    <property type="entry name" value="OLEEI"/>
    <property type="match status" value="1"/>
</dbReference>
<keyword evidence="5" id="KW-1185">Reference proteome</keyword>
<gene>
    <name evidence="4" type="ORF">PVK06_017873</name>
</gene>
<evidence type="ECO:0000313" key="4">
    <source>
        <dbReference type="EMBL" id="KAK5834004.1"/>
    </source>
</evidence>
<comment type="caution">
    <text evidence="4">The sequence shown here is derived from an EMBL/GenBank/DDBJ whole genome shotgun (WGS) entry which is preliminary data.</text>
</comment>
<feature type="signal peptide" evidence="3">
    <location>
        <begin position="1"/>
        <end position="25"/>
    </location>
</feature>
<evidence type="ECO:0000256" key="3">
    <source>
        <dbReference type="SAM" id="SignalP"/>
    </source>
</evidence>
<keyword evidence="3" id="KW-0732">Signal</keyword>
<evidence type="ECO:0008006" key="6">
    <source>
        <dbReference type="Google" id="ProtNLM"/>
    </source>
</evidence>
<feature type="chain" id="PRO_5045082350" description="Anther-specific protein LAT52-like" evidence="3">
    <location>
        <begin position="26"/>
        <end position="363"/>
    </location>
</feature>
<organism evidence="4 5">
    <name type="scientific">Gossypium arboreum</name>
    <name type="common">Tree cotton</name>
    <name type="synonym">Gossypium nanking</name>
    <dbReference type="NCBI Taxonomy" id="29729"/>
    <lineage>
        <taxon>Eukaryota</taxon>
        <taxon>Viridiplantae</taxon>
        <taxon>Streptophyta</taxon>
        <taxon>Embryophyta</taxon>
        <taxon>Tracheophyta</taxon>
        <taxon>Spermatophyta</taxon>
        <taxon>Magnoliopsida</taxon>
        <taxon>eudicotyledons</taxon>
        <taxon>Gunneridae</taxon>
        <taxon>Pentapetalae</taxon>
        <taxon>rosids</taxon>
        <taxon>malvids</taxon>
        <taxon>Malvales</taxon>
        <taxon>Malvaceae</taxon>
        <taxon>Malvoideae</taxon>
        <taxon>Gossypium</taxon>
    </lineage>
</organism>
<protein>
    <recommendedName>
        <fullName evidence="6">Anther-specific protein LAT52-like</fullName>
    </recommendedName>
</protein>